<dbReference type="SUPFAM" id="SSF52540">
    <property type="entry name" value="P-loop containing nucleoside triphosphate hydrolases"/>
    <property type="match status" value="1"/>
</dbReference>
<evidence type="ECO:0000313" key="2">
    <source>
        <dbReference type="EMBL" id="KAA8711131.1"/>
    </source>
</evidence>
<comment type="caution">
    <text evidence="2">The sequence shown here is derived from an EMBL/GenBank/DDBJ whole genome shotgun (WGS) entry which is preliminary data.</text>
</comment>
<evidence type="ECO:0000259" key="1">
    <source>
        <dbReference type="Pfam" id="PF06745"/>
    </source>
</evidence>
<dbReference type="AlphaFoldDB" id="A0A5M9QSE3"/>
<protein>
    <recommendedName>
        <fullName evidence="1">KaiC-like domain-containing protein</fullName>
    </recommendedName>
</protein>
<dbReference type="EMBL" id="VXKE01000004">
    <property type="protein sequence ID" value="KAA8711131.1"/>
    <property type="molecule type" value="Genomic_DNA"/>
</dbReference>
<dbReference type="RefSeq" id="WP_150336703.1">
    <property type="nucleotide sequence ID" value="NZ_JAERIX010000025.1"/>
</dbReference>
<accession>A0A5M9QSE3</accession>
<sequence>MDTLESLEQEILLSMVHYKEDIDEFLGITPRQVFSKKGGIILDKILALQSKKALSTHSLMNALTTEQQGDEYVLELFSKTPNSSFVNLAQELITVYKLKKQKENGLKMIKASDNNTLLDLTMLDKAVESNEYKNLAQWIDYYATRPEQPKFKSKISFLDSVFDGGIEVAQLVLISGDPEAGKTTLGLQILENISHYAKVGFFSFEFTIEQYIRAKKAERKPPNLENMYIINEGYELYTIAQNIKNLYRQGVKVFLIDSQMRITSPQGRNMEEEESLKFSLLAKLCHSMGILVFLIVQTSKSDRDNPMGSKKGGHEASVIIRIEHCKAEIEALREFSENSRMVILKKNKQTGKHFKEKVAFNPDTRKFSSIEVGGGEIVEEVEMDKVLEIVSI</sequence>
<reference evidence="2 3" key="1">
    <citation type="submission" date="2019-09" db="EMBL/GenBank/DDBJ databases">
        <title>Draft genome sequence of various Type strains from the CCUG.</title>
        <authorList>
            <person name="Pineiro-Iglesias B."/>
            <person name="Tunovic T."/>
            <person name="Unosson C."/>
            <person name="Inganas E."/>
            <person name="Ohlen M."/>
            <person name="Cardew S."/>
            <person name="Jensie-Markopoulos S."/>
            <person name="Salva-Serra F."/>
            <person name="Jaen-Luchoro D."/>
            <person name="Karlsson R."/>
            <person name="Svensson-Stadler L."/>
            <person name="Chun J."/>
            <person name="Moore E."/>
        </authorList>
    </citation>
    <scope>NUCLEOTIDE SEQUENCE [LARGE SCALE GENOMIC DNA]</scope>
    <source>
        <strain evidence="2 3">CCUG 32756T</strain>
    </source>
</reference>
<gene>
    <name evidence="2" type="ORF">F4V45_01230</name>
</gene>
<name>A0A5M9QSE3_9HELI</name>
<evidence type="ECO:0000313" key="3">
    <source>
        <dbReference type="Proteomes" id="UP000323707"/>
    </source>
</evidence>
<organism evidence="2 3">
    <name type="scientific">Helicobacter canis</name>
    <dbReference type="NCBI Taxonomy" id="29419"/>
    <lineage>
        <taxon>Bacteria</taxon>
        <taxon>Pseudomonadati</taxon>
        <taxon>Campylobacterota</taxon>
        <taxon>Epsilonproteobacteria</taxon>
        <taxon>Campylobacterales</taxon>
        <taxon>Helicobacteraceae</taxon>
        <taxon>Helicobacter</taxon>
    </lineage>
</organism>
<feature type="domain" description="KaiC-like" evidence="1">
    <location>
        <begin position="152"/>
        <end position="197"/>
    </location>
</feature>
<dbReference type="InterPro" id="IPR027417">
    <property type="entry name" value="P-loop_NTPase"/>
</dbReference>
<dbReference type="Gene3D" id="3.40.50.300">
    <property type="entry name" value="P-loop containing nucleotide triphosphate hydrolases"/>
    <property type="match status" value="1"/>
</dbReference>
<dbReference type="InterPro" id="IPR014774">
    <property type="entry name" value="KaiC-like_dom"/>
</dbReference>
<dbReference type="Proteomes" id="UP000323707">
    <property type="component" value="Unassembled WGS sequence"/>
</dbReference>
<dbReference type="Pfam" id="PF06745">
    <property type="entry name" value="ATPase"/>
    <property type="match status" value="1"/>
</dbReference>
<proteinExistence type="predicted"/>